<evidence type="ECO:0000313" key="6">
    <source>
        <dbReference type="EMBL" id="MBK4737197.1"/>
    </source>
</evidence>
<dbReference type="EMBL" id="JAEPBG010000010">
    <property type="protein sequence ID" value="MBK4737197.1"/>
    <property type="molecule type" value="Genomic_DNA"/>
</dbReference>
<dbReference type="SUPFAM" id="SSF160996">
    <property type="entry name" value="HI0933 insert domain-like"/>
    <property type="match status" value="1"/>
</dbReference>
<dbReference type="InterPro" id="IPR057661">
    <property type="entry name" value="RsdA/BaiN/AoA(So)_Rossmann"/>
</dbReference>
<dbReference type="PRINTS" id="PR00419">
    <property type="entry name" value="ADXRDTASE"/>
</dbReference>
<dbReference type="Gene3D" id="2.40.30.10">
    <property type="entry name" value="Translation factors"/>
    <property type="match status" value="1"/>
</dbReference>
<evidence type="ECO:0000259" key="4">
    <source>
        <dbReference type="Pfam" id="PF03486"/>
    </source>
</evidence>
<keyword evidence="3" id="KW-0274">FAD</keyword>
<sequence length="419" mass="44410">MTSMARHAAIIGGGPAGLMAAEALAEAGVRVDLFDAMPSVGRKFLLAGRGGLNLTHSEPKPTFLQRFGMRQAQLAAVIDGFDADALRAWCASLGVETFVGSSGRVFPKEMKAAPLLRAWLHRLRSRGVRFHMRHRWLGWEGAPGAGPLRFATEDGLVQVPADATLLALGGASWKRLGSDGAWVPWLEAAGVDVAPLVPANCGFDVAWSAHFRERFAGHPVKAVIARCNTSTGVVERQGEFVVTEQGVEGSLIYALSAPLRDAIAAEGSATLTLDLAPGRDATRLTAELTHPRGSRSLSSHLQSRSGIAGVKAGLLREVLTREQHGDMPTLAAAIKSLPLRLDAPRPIDEAISSAGGVRFDSLNDDLMLHRLPGVFCAGEMLDWEAPTGGYLLTASMASGRHAGRGMLDWLGRQGGDGTQ</sequence>
<evidence type="ECO:0000256" key="2">
    <source>
        <dbReference type="ARBA" id="ARBA00022630"/>
    </source>
</evidence>
<dbReference type="InterPro" id="IPR036188">
    <property type="entry name" value="FAD/NAD-bd_sf"/>
</dbReference>
<dbReference type="PANTHER" id="PTHR42887:SF1">
    <property type="entry name" value="BLR3961 PROTEIN"/>
    <property type="match status" value="1"/>
</dbReference>
<protein>
    <submittedName>
        <fullName evidence="6">TIGR03862 family flavoprotein</fullName>
    </submittedName>
</protein>
<comment type="cofactor">
    <cofactor evidence="1">
        <name>FAD</name>
        <dbReference type="ChEBI" id="CHEBI:57692"/>
    </cofactor>
</comment>
<dbReference type="InterPro" id="IPR004792">
    <property type="entry name" value="BaiN-like"/>
</dbReference>
<organism evidence="6 7">
    <name type="scientific">Noviherbaspirillum pedocola</name>
    <dbReference type="NCBI Taxonomy" id="2801341"/>
    <lineage>
        <taxon>Bacteria</taxon>
        <taxon>Pseudomonadati</taxon>
        <taxon>Pseudomonadota</taxon>
        <taxon>Betaproteobacteria</taxon>
        <taxon>Burkholderiales</taxon>
        <taxon>Oxalobacteraceae</taxon>
        <taxon>Noviherbaspirillum</taxon>
    </lineage>
</organism>
<accession>A0A934SWS9</accession>
<dbReference type="RefSeq" id="WP_200595288.1">
    <property type="nucleotide sequence ID" value="NZ_JAEPBG010000010.1"/>
</dbReference>
<dbReference type="Proteomes" id="UP000622890">
    <property type="component" value="Unassembled WGS sequence"/>
</dbReference>
<dbReference type="NCBIfam" id="TIGR00275">
    <property type="entry name" value="aminoacetone oxidase family FAD-binding enzyme"/>
    <property type="match status" value="1"/>
</dbReference>
<comment type="caution">
    <text evidence="6">The sequence shown here is derived from an EMBL/GenBank/DDBJ whole genome shotgun (WGS) entry which is preliminary data.</text>
</comment>
<feature type="domain" description="RsdA/BaiN/AoA(So)-like Rossmann fold-like" evidence="4">
    <location>
        <begin position="8"/>
        <end position="404"/>
    </location>
</feature>
<evidence type="ECO:0000259" key="5">
    <source>
        <dbReference type="Pfam" id="PF22780"/>
    </source>
</evidence>
<evidence type="ECO:0000313" key="7">
    <source>
        <dbReference type="Proteomes" id="UP000622890"/>
    </source>
</evidence>
<dbReference type="NCBIfam" id="TIGR03862">
    <property type="entry name" value="flavo_PP4765"/>
    <property type="match status" value="1"/>
</dbReference>
<dbReference type="AlphaFoldDB" id="A0A934SWS9"/>
<dbReference type="InterPro" id="IPR022460">
    <property type="entry name" value="Flavoprotein_PP4765"/>
</dbReference>
<proteinExistence type="predicted"/>
<dbReference type="Gene3D" id="1.10.8.260">
    <property type="entry name" value="HI0933 insert domain-like"/>
    <property type="match status" value="1"/>
</dbReference>
<gene>
    <name evidence="6" type="ORF">JJB74_21455</name>
</gene>
<dbReference type="Pfam" id="PF22780">
    <property type="entry name" value="HI0933_like_1st"/>
    <property type="match status" value="1"/>
</dbReference>
<dbReference type="SUPFAM" id="SSF51905">
    <property type="entry name" value="FAD/NAD(P)-binding domain"/>
    <property type="match status" value="1"/>
</dbReference>
<dbReference type="InterPro" id="IPR023166">
    <property type="entry name" value="BaiN-like_dom_sf"/>
</dbReference>
<feature type="domain" description="RsdA/BaiN/AoA(So)-like insert" evidence="5">
    <location>
        <begin position="197"/>
        <end position="352"/>
    </location>
</feature>
<keyword evidence="2" id="KW-0285">Flavoprotein</keyword>
<name>A0A934SWS9_9BURK</name>
<dbReference type="Pfam" id="PF03486">
    <property type="entry name" value="HI0933_like"/>
    <property type="match status" value="1"/>
</dbReference>
<evidence type="ECO:0000256" key="3">
    <source>
        <dbReference type="ARBA" id="ARBA00022827"/>
    </source>
</evidence>
<dbReference type="Gene3D" id="3.50.50.60">
    <property type="entry name" value="FAD/NAD(P)-binding domain"/>
    <property type="match status" value="1"/>
</dbReference>
<dbReference type="InterPro" id="IPR055178">
    <property type="entry name" value="RsdA/BaiN/AoA(So)-like_dom"/>
</dbReference>
<keyword evidence="7" id="KW-1185">Reference proteome</keyword>
<evidence type="ECO:0000256" key="1">
    <source>
        <dbReference type="ARBA" id="ARBA00001974"/>
    </source>
</evidence>
<reference evidence="6" key="1">
    <citation type="submission" date="2021-01" db="EMBL/GenBank/DDBJ databases">
        <title>Genome sequence of strain Noviherbaspirillum sp. DKR-6.</title>
        <authorList>
            <person name="Chaudhary D.K."/>
        </authorList>
    </citation>
    <scope>NUCLEOTIDE SEQUENCE</scope>
    <source>
        <strain evidence="6">DKR-6</strain>
    </source>
</reference>
<dbReference type="PANTHER" id="PTHR42887">
    <property type="entry name" value="OS12G0638800 PROTEIN"/>
    <property type="match status" value="1"/>
</dbReference>